<organism evidence="4 5">
    <name type="scientific">Elaeis guineensis var. tenera</name>
    <name type="common">Oil palm</name>
    <dbReference type="NCBI Taxonomy" id="51953"/>
    <lineage>
        <taxon>Eukaryota</taxon>
        <taxon>Viridiplantae</taxon>
        <taxon>Streptophyta</taxon>
        <taxon>Embryophyta</taxon>
        <taxon>Tracheophyta</taxon>
        <taxon>Spermatophyta</taxon>
        <taxon>Magnoliopsida</taxon>
        <taxon>Liliopsida</taxon>
        <taxon>Arecaceae</taxon>
        <taxon>Arecoideae</taxon>
        <taxon>Cocoseae</taxon>
        <taxon>Elaeidinae</taxon>
        <taxon>Elaeis</taxon>
    </lineage>
</organism>
<dbReference type="Pfam" id="PF00201">
    <property type="entry name" value="UDPGT"/>
    <property type="match status" value="1"/>
</dbReference>
<dbReference type="InterPro" id="IPR002213">
    <property type="entry name" value="UDP_glucos_trans"/>
</dbReference>
<evidence type="ECO:0000313" key="4">
    <source>
        <dbReference type="Proteomes" id="UP000504607"/>
    </source>
</evidence>
<comment type="similarity">
    <text evidence="1 3">Belongs to the UDP-glycosyltransferase family.</text>
</comment>
<dbReference type="CDD" id="cd03784">
    <property type="entry name" value="GT1_Gtf-like"/>
    <property type="match status" value="1"/>
</dbReference>
<dbReference type="PANTHER" id="PTHR48048:SF89">
    <property type="entry name" value="GLYCOSYLTRANSFERASE"/>
    <property type="match status" value="1"/>
</dbReference>
<protein>
    <submittedName>
        <fullName evidence="5">UDP-glycosyltransferase 88F5</fullName>
    </submittedName>
</protein>
<dbReference type="KEGG" id="egu:105037107"/>
<accession>A0A6I9QKR0</accession>
<dbReference type="InParanoid" id="A0A6I9QKR0"/>
<dbReference type="SUPFAM" id="SSF53756">
    <property type="entry name" value="UDP-Glycosyltransferase/glycogen phosphorylase"/>
    <property type="match status" value="1"/>
</dbReference>
<dbReference type="AlphaFoldDB" id="A0A6I9QKR0"/>
<dbReference type="FunFam" id="3.40.50.2000:FF:000020">
    <property type="entry name" value="Glycosyltransferase"/>
    <property type="match status" value="1"/>
</dbReference>
<sequence>LILDFFCTFALDVATELRIPTYLLATSGAAVMATFLHLPAIHDRSTASFRDLGSIPLHIPGVPPLPADHMPLPMLDRDDEAYKGLLYFSRRLSDFQGILINTFASLEPRAVESVSAGLCASDSRPTPPIYCVGPLIASDSHNKRGREECLSWLDGQPNGSVVFLCFGSLGLFSAEQLKEIAAGLEGSGQRFLWVVRSPPTDDPAKRFAPPPEPELDVLLPERFLERTEDRGLVVKSWAPQVEVLLHQAVGAFVTHCGWNSVLEAVSAGVPMIGWPLYGEQRMNKVFLVEEMRLAVGLEGYEEGAVSAAELEKKVRWLMESEGGKKLRERTLAAKESAGAALREGGSSHVALMEVAGEWKQR</sequence>
<feature type="non-terminal residue" evidence="5">
    <location>
        <position position="1"/>
    </location>
</feature>
<keyword evidence="3" id="KW-0328">Glycosyltransferase</keyword>
<dbReference type="PROSITE" id="PS00375">
    <property type="entry name" value="UDPGT"/>
    <property type="match status" value="1"/>
</dbReference>
<keyword evidence="2 3" id="KW-0808">Transferase</keyword>
<evidence type="ECO:0000313" key="5">
    <source>
        <dbReference type="RefSeq" id="XP_010911110.1"/>
    </source>
</evidence>
<evidence type="ECO:0000256" key="3">
    <source>
        <dbReference type="RuleBase" id="RU003718"/>
    </source>
</evidence>
<evidence type="ECO:0000256" key="2">
    <source>
        <dbReference type="ARBA" id="ARBA00022679"/>
    </source>
</evidence>
<name>A0A6I9QKR0_ELAGV</name>
<dbReference type="GO" id="GO:0035251">
    <property type="term" value="F:UDP-glucosyltransferase activity"/>
    <property type="evidence" value="ECO:0007669"/>
    <property type="project" value="InterPro"/>
</dbReference>
<proteinExistence type="inferred from homology"/>
<dbReference type="GeneID" id="105037107"/>
<dbReference type="InterPro" id="IPR035595">
    <property type="entry name" value="UDP_glycos_trans_CS"/>
</dbReference>
<gene>
    <name evidence="5" type="primary">LOC105037107</name>
</gene>
<keyword evidence="4" id="KW-1185">Reference proteome</keyword>
<dbReference type="Proteomes" id="UP000504607">
    <property type="component" value="Unplaced"/>
</dbReference>
<dbReference type="OrthoDB" id="5835829at2759"/>
<dbReference type="RefSeq" id="XP_010911110.1">
    <property type="nucleotide sequence ID" value="XM_010912808.3"/>
</dbReference>
<dbReference type="Gene3D" id="3.40.50.2000">
    <property type="entry name" value="Glycogen Phosphorylase B"/>
    <property type="match status" value="2"/>
</dbReference>
<dbReference type="InterPro" id="IPR050481">
    <property type="entry name" value="UDP-glycosyltransf_plant"/>
</dbReference>
<dbReference type="PANTHER" id="PTHR48048">
    <property type="entry name" value="GLYCOSYLTRANSFERASE"/>
    <property type="match status" value="1"/>
</dbReference>
<evidence type="ECO:0000256" key="1">
    <source>
        <dbReference type="ARBA" id="ARBA00009995"/>
    </source>
</evidence>
<reference evidence="5" key="1">
    <citation type="submission" date="2025-08" db="UniProtKB">
        <authorList>
            <consortium name="RefSeq"/>
        </authorList>
    </citation>
    <scope>IDENTIFICATION</scope>
</reference>